<feature type="domain" description="Mechanosensitive ion channel MscS C-terminal" evidence="8">
    <location>
        <begin position="59"/>
        <end position="144"/>
    </location>
</feature>
<evidence type="ECO:0000313" key="9">
    <source>
        <dbReference type="EMBL" id="MCC0178758.1"/>
    </source>
</evidence>
<dbReference type="Gene3D" id="2.30.30.60">
    <property type="match status" value="1"/>
</dbReference>
<dbReference type="GO" id="GO:0005886">
    <property type="term" value="C:plasma membrane"/>
    <property type="evidence" value="ECO:0007669"/>
    <property type="project" value="UniProtKB-SubCell"/>
</dbReference>
<comment type="caution">
    <text evidence="9">The sequence shown here is derived from an EMBL/GenBank/DDBJ whole genome shotgun (WGS) entry which is preliminary data.</text>
</comment>
<dbReference type="InterPro" id="IPR006685">
    <property type="entry name" value="MscS_channel_2nd"/>
</dbReference>
<keyword evidence="6" id="KW-0472">Membrane</keyword>
<organism evidence="9 10">
    <name type="scientific">Waterburya agarophytonicola KI4</name>
    <dbReference type="NCBI Taxonomy" id="2874699"/>
    <lineage>
        <taxon>Bacteria</taxon>
        <taxon>Bacillati</taxon>
        <taxon>Cyanobacteriota</taxon>
        <taxon>Cyanophyceae</taxon>
        <taxon>Pleurocapsales</taxon>
        <taxon>Hyellaceae</taxon>
        <taxon>Waterburya</taxon>
        <taxon>Waterburya agarophytonicola</taxon>
    </lineage>
</organism>
<dbReference type="SUPFAM" id="SSF82689">
    <property type="entry name" value="Mechanosensitive channel protein MscS (YggB), C-terminal domain"/>
    <property type="match status" value="1"/>
</dbReference>
<dbReference type="InterPro" id="IPR049278">
    <property type="entry name" value="MS_channel_C"/>
</dbReference>
<comment type="subcellular location">
    <subcellularLocation>
        <location evidence="1">Cell membrane</location>
        <topology evidence="1">Multi-pass membrane protein</topology>
    </subcellularLocation>
</comment>
<dbReference type="InterPro" id="IPR023408">
    <property type="entry name" value="MscS_beta-dom_sf"/>
</dbReference>
<evidence type="ECO:0000313" key="10">
    <source>
        <dbReference type="Proteomes" id="UP000729733"/>
    </source>
</evidence>
<evidence type="ECO:0000256" key="6">
    <source>
        <dbReference type="ARBA" id="ARBA00023136"/>
    </source>
</evidence>
<proteinExistence type="inferred from homology"/>
<reference evidence="9" key="1">
    <citation type="journal article" date="2021" name="Antonie Van Leeuwenhoek">
        <title>Draft genome and description of Waterburya agarophytonicola gen. nov. sp. nov. (Pleurocapsales, Cyanobacteria): a seaweed symbiont.</title>
        <authorList>
            <person name="Bonthond G."/>
            <person name="Shalygin S."/>
            <person name="Bayer T."/>
            <person name="Weinberger F."/>
        </authorList>
    </citation>
    <scope>NUCLEOTIDE SEQUENCE</scope>
    <source>
        <strain evidence="9">KI4</strain>
    </source>
</reference>
<evidence type="ECO:0000256" key="3">
    <source>
        <dbReference type="ARBA" id="ARBA00022475"/>
    </source>
</evidence>
<evidence type="ECO:0000256" key="2">
    <source>
        <dbReference type="ARBA" id="ARBA00008017"/>
    </source>
</evidence>
<dbReference type="InterPro" id="IPR010920">
    <property type="entry name" value="LSM_dom_sf"/>
</dbReference>
<accession>A0A964BS72</accession>
<name>A0A964BS72_9CYAN</name>
<keyword evidence="3" id="KW-1003">Cell membrane</keyword>
<dbReference type="GO" id="GO:0055085">
    <property type="term" value="P:transmembrane transport"/>
    <property type="evidence" value="ECO:0007669"/>
    <property type="project" value="InterPro"/>
</dbReference>
<dbReference type="PANTHER" id="PTHR30566">
    <property type="entry name" value="YNAI-RELATED MECHANOSENSITIVE ION CHANNEL"/>
    <property type="match status" value="1"/>
</dbReference>
<dbReference type="PANTHER" id="PTHR30566:SF25">
    <property type="entry name" value="INNER MEMBRANE PROTEIN"/>
    <property type="match status" value="1"/>
</dbReference>
<dbReference type="Proteomes" id="UP000729733">
    <property type="component" value="Unassembled WGS sequence"/>
</dbReference>
<dbReference type="AlphaFoldDB" id="A0A964BS72"/>
<protein>
    <submittedName>
        <fullName evidence="9">Mechanosensitive ion channel</fullName>
    </submittedName>
</protein>
<gene>
    <name evidence="9" type="ORF">I4641_17445</name>
</gene>
<evidence type="ECO:0000259" key="7">
    <source>
        <dbReference type="Pfam" id="PF00924"/>
    </source>
</evidence>
<feature type="domain" description="Mechanosensitive ion channel MscS" evidence="7">
    <location>
        <begin position="2"/>
        <end position="53"/>
    </location>
</feature>
<dbReference type="EMBL" id="JADWDC010000054">
    <property type="protein sequence ID" value="MCC0178758.1"/>
    <property type="molecule type" value="Genomic_DNA"/>
</dbReference>
<dbReference type="Gene3D" id="3.30.70.100">
    <property type="match status" value="1"/>
</dbReference>
<keyword evidence="4" id="KW-0812">Transmembrane</keyword>
<dbReference type="Pfam" id="PF00924">
    <property type="entry name" value="MS_channel_2nd"/>
    <property type="match status" value="1"/>
</dbReference>
<evidence type="ECO:0000256" key="1">
    <source>
        <dbReference type="ARBA" id="ARBA00004651"/>
    </source>
</evidence>
<keyword evidence="5" id="KW-1133">Transmembrane helix</keyword>
<evidence type="ECO:0000256" key="5">
    <source>
        <dbReference type="ARBA" id="ARBA00022989"/>
    </source>
</evidence>
<dbReference type="InterPro" id="IPR011066">
    <property type="entry name" value="MscS_channel_C_sf"/>
</dbReference>
<dbReference type="SUPFAM" id="SSF50182">
    <property type="entry name" value="Sm-like ribonucleoproteins"/>
    <property type="match status" value="1"/>
</dbReference>
<keyword evidence="10" id="KW-1185">Reference proteome</keyword>
<evidence type="ECO:0000259" key="8">
    <source>
        <dbReference type="Pfam" id="PF21082"/>
    </source>
</evidence>
<comment type="similarity">
    <text evidence="2">Belongs to the MscS (TC 1.A.23) family.</text>
</comment>
<sequence>MPFELGDFIVVGDYLGTVEYVGIKTTRLKSINGEEIIIANTDLTSSRIRNFKRMGQRRVVLNFGVIYQTSAKQLAKIPSLVEDIIHNTANAIYDRAHFSGYGEYSLDFEVVYFINTNDYTIYMDAQQQINLNIKSEFAKHDLEFAYPTQVNYLNNLPELDDSSNGKPATAACQTAHSR</sequence>
<dbReference type="Pfam" id="PF21082">
    <property type="entry name" value="MS_channel_3rd"/>
    <property type="match status" value="1"/>
</dbReference>
<evidence type="ECO:0000256" key="4">
    <source>
        <dbReference type="ARBA" id="ARBA00022692"/>
    </source>
</evidence>